<reference evidence="3" key="3">
    <citation type="submission" date="2025-08" db="UniProtKB">
        <authorList>
            <consortium name="Ensembl"/>
        </authorList>
    </citation>
    <scope>IDENTIFICATION</scope>
</reference>
<feature type="coiled-coil region" evidence="1">
    <location>
        <begin position="6"/>
        <end position="64"/>
    </location>
</feature>
<feature type="region of interest" description="Disordered" evidence="2">
    <location>
        <begin position="87"/>
        <end position="110"/>
    </location>
</feature>
<reference evidence="4" key="1">
    <citation type="journal article" date="2002" name="Science">
        <title>The draft genome of Ciona intestinalis: insights into chordate and vertebrate origins.</title>
        <authorList>
            <person name="Dehal P."/>
            <person name="Satou Y."/>
            <person name="Campbell R.K."/>
            <person name="Chapman J."/>
            <person name="Degnan B."/>
            <person name="De Tomaso A."/>
            <person name="Davidson B."/>
            <person name="Di Gregorio A."/>
            <person name="Gelpke M."/>
            <person name="Goodstein D.M."/>
            <person name="Harafuji N."/>
            <person name="Hastings K.E."/>
            <person name="Ho I."/>
            <person name="Hotta K."/>
            <person name="Huang W."/>
            <person name="Kawashima T."/>
            <person name="Lemaire P."/>
            <person name="Martinez D."/>
            <person name="Meinertzhagen I.A."/>
            <person name="Necula S."/>
            <person name="Nonaka M."/>
            <person name="Putnam N."/>
            <person name="Rash S."/>
            <person name="Saiga H."/>
            <person name="Satake M."/>
            <person name="Terry A."/>
            <person name="Yamada L."/>
            <person name="Wang H.G."/>
            <person name="Awazu S."/>
            <person name="Azumi K."/>
            <person name="Boore J."/>
            <person name="Branno M."/>
            <person name="Chin-Bow S."/>
            <person name="DeSantis R."/>
            <person name="Doyle S."/>
            <person name="Francino P."/>
            <person name="Keys D.N."/>
            <person name="Haga S."/>
            <person name="Hayashi H."/>
            <person name="Hino K."/>
            <person name="Imai K.S."/>
            <person name="Inaba K."/>
            <person name="Kano S."/>
            <person name="Kobayashi K."/>
            <person name="Kobayashi M."/>
            <person name="Lee B.I."/>
            <person name="Makabe K.W."/>
            <person name="Manohar C."/>
            <person name="Matassi G."/>
            <person name="Medina M."/>
            <person name="Mochizuki Y."/>
            <person name="Mount S."/>
            <person name="Morishita T."/>
            <person name="Miura S."/>
            <person name="Nakayama A."/>
            <person name="Nishizaka S."/>
            <person name="Nomoto H."/>
            <person name="Ohta F."/>
            <person name="Oishi K."/>
            <person name="Rigoutsos I."/>
            <person name="Sano M."/>
            <person name="Sasaki A."/>
            <person name="Sasakura Y."/>
            <person name="Shoguchi E."/>
            <person name="Shin-i T."/>
            <person name="Spagnuolo A."/>
            <person name="Stainier D."/>
            <person name="Suzuki M.M."/>
            <person name="Tassy O."/>
            <person name="Takatori N."/>
            <person name="Tokuoka M."/>
            <person name="Yagi K."/>
            <person name="Yoshizaki F."/>
            <person name="Wada S."/>
            <person name="Zhang C."/>
            <person name="Hyatt P.D."/>
            <person name="Larimer F."/>
            <person name="Detter C."/>
            <person name="Doggett N."/>
            <person name="Glavina T."/>
            <person name="Hawkins T."/>
            <person name="Richardson P."/>
            <person name="Lucas S."/>
            <person name="Kohara Y."/>
            <person name="Levine M."/>
            <person name="Satoh N."/>
            <person name="Rokhsar D.S."/>
        </authorList>
    </citation>
    <scope>NUCLEOTIDE SEQUENCE [LARGE SCALE GENOMIC DNA]</scope>
</reference>
<proteinExistence type="predicted"/>
<feature type="region of interest" description="Disordered" evidence="2">
    <location>
        <begin position="262"/>
        <end position="288"/>
    </location>
</feature>
<reference evidence="3" key="2">
    <citation type="journal article" date="2008" name="Genome Biol.">
        <title>Improved genome assembly and evidence-based global gene model set for the chordate Ciona intestinalis: new insight into intron and operon populations.</title>
        <authorList>
            <person name="Satou Y."/>
            <person name="Mineta K."/>
            <person name="Ogasawara M."/>
            <person name="Sasakura Y."/>
            <person name="Shoguchi E."/>
            <person name="Ueno K."/>
            <person name="Yamada L."/>
            <person name="Matsumoto J."/>
            <person name="Wasserscheid J."/>
            <person name="Dewar K."/>
            <person name="Wiley G.B."/>
            <person name="Macmil S.L."/>
            <person name="Roe B.A."/>
            <person name="Zeller R.W."/>
            <person name="Hastings K.E."/>
            <person name="Lemaire P."/>
            <person name="Lindquist E."/>
            <person name="Endo T."/>
            <person name="Hotta K."/>
            <person name="Inaba K."/>
        </authorList>
    </citation>
    <scope>NUCLEOTIDE SEQUENCE [LARGE SCALE GENOMIC DNA]</scope>
    <source>
        <strain evidence="3">wild type</strain>
    </source>
</reference>
<dbReference type="HOGENOM" id="CLU_901757_0_0_1"/>
<dbReference type="EMBL" id="EAAA01002233">
    <property type="status" value="NOT_ANNOTATED_CDS"/>
    <property type="molecule type" value="Genomic_DNA"/>
</dbReference>
<evidence type="ECO:0000256" key="1">
    <source>
        <dbReference type="SAM" id="Coils"/>
    </source>
</evidence>
<dbReference type="AlphaFoldDB" id="F6XUK8"/>
<dbReference type="OMA" id="PRANDVT"/>
<feature type="compositionally biased region" description="Polar residues" evidence="2">
    <location>
        <begin position="262"/>
        <end position="273"/>
    </location>
</feature>
<dbReference type="Proteomes" id="UP000008144">
    <property type="component" value="Chromosome 5"/>
</dbReference>
<evidence type="ECO:0000313" key="3">
    <source>
        <dbReference type="Ensembl" id="ENSCINP00000022774.2"/>
    </source>
</evidence>
<name>F6XUK8_CIOIN</name>
<evidence type="ECO:0000256" key="2">
    <source>
        <dbReference type="SAM" id="MobiDB-lite"/>
    </source>
</evidence>
<reference evidence="3" key="4">
    <citation type="submission" date="2025-09" db="UniProtKB">
        <authorList>
            <consortium name="Ensembl"/>
        </authorList>
    </citation>
    <scope>IDENTIFICATION</scope>
</reference>
<dbReference type="Ensembl" id="ENSCINT00000023020.2">
    <property type="protein sequence ID" value="ENSCINP00000022774.2"/>
    <property type="gene ID" value="ENSCING00000012096.2"/>
</dbReference>
<keyword evidence="4" id="KW-1185">Reference proteome</keyword>
<dbReference type="InParanoid" id="F6XUK8"/>
<sequence>MFEQLKERHILRKREWKTEKEELLRQAAVAADSKKILLDLKKVLEGLRIELKEEERKRKEGSEIHQEEKRGWDEERTNLLDLIHELEKSSQRKPTNPQPSNPSEVDSLKRRLEVSDRDLNFMKKMNSEIEDENSKLKKEFESERIKLIKKHDDEEKKWSALKQQLLEKIQYLEEINMTPFPLHGSHVTSSCSDDRRHQTSLETTKPEVSMESKRIPAVLTTDKTASANLTTETCNYEQFHNTVDAALKQIEKISEDLDNINIEPTSPRANDVTSPEVETRNTSSLSSDLVAHPTMPRLADDIPQQAANF</sequence>
<organism evidence="3 4">
    <name type="scientific">Ciona intestinalis</name>
    <name type="common">Transparent sea squirt</name>
    <name type="synonym">Ascidia intestinalis</name>
    <dbReference type="NCBI Taxonomy" id="7719"/>
    <lineage>
        <taxon>Eukaryota</taxon>
        <taxon>Metazoa</taxon>
        <taxon>Chordata</taxon>
        <taxon>Tunicata</taxon>
        <taxon>Ascidiacea</taxon>
        <taxon>Phlebobranchia</taxon>
        <taxon>Cionidae</taxon>
        <taxon>Ciona</taxon>
    </lineage>
</organism>
<keyword evidence="1" id="KW-0175">Coiled coil</keyword>
<protein>
    <submittedName>
        <fullName evidence="3">Uncharacterized protein</fullName>
    </submittedName>
</protein>
<evidence type="ECO:0000313" key="4">
    <source>
        <dbReference type="Proteomes" id="UP000008144"/>
    </source>
</evidence>
<dbReference type="STRING" id="7719.ENSCINP00000022774"/>
<feature type="coiled-coil region" evidence="1">
    <location>
        <begin position="119"/>
        <end position="157"/>
    </location>
</feature>
<accession>F6XUK8</accession>
<dbReference type="GeneTree" id="ENSGT00530000067434"/>